<name>A0ABR8MWL7_9BACL</name>
<dbReference type="RefSeq" id="WP_191204668.1">
    <property type="nucleotide sequence ID" value="NZ_JACXZA010000004.1"/>
</dbReference>
<evidence type="ECO:0000256" key="1">
    <source>
        <dbReference type="SAM" id="MobiDB-lite"/>
    </source>
</evidence>
<dbReference type="InterPro" id="IPR050706">
    <property type="entry name" value="Cyclic-di-GMP_PDE-like"/>
</dbReference>
<dbReference type="Pfam" id="PF00563">
    <property type="entry name" value="EAL"/>
    <property type="match status" value="1"/>
</dbReference>
<dbReference type="Gene3D" id="3.20.20.450">
    <property type="entry name" value="EAL domain"/>
    <property type="match status" value="1"/>
</dbReference>
<evidence type="ECO:0000313" key="3">
    <source>
        <dbReference type="EMBL" id="MBD3920363.1"/>
    </source>
</evidence>
<dbReference type="InterPro" id="IPR035919">
    <property type="entry name" value="EAL_sf"/>
</dbReference>
<dbReference type="InterPro" id="IPR001633">
    <property type="entry name" value="EAL_dom"/>
</dbReference>
<keyword evidence="4" id="KW-1185">Reference proteome</keyword>
<accession>A0ABR8MWL7</accession>
<evidence type="ECO:0000313" key="4">
    <source>
        <dbReference type="Proteomes" id="UP000609346"/>
    </source>
</evidence>
<dbReference type="PANTHER" id="PTHR33121">
    <property type="entry name" value="CYCLIC DI-GMP PHOSPHODIESTERASE PDEF"/>
    <property type="match status" value="1"/>
</dbReference>
<gene>
    <name evidence="3" type="ORF">H8B09_16495</name>
</gene>
<dbReference type="EMBL" id="JACXZA010000004">
    <property type="protein sequence ID" value="MBD3920363.1"/>
    <property type="molecule type" value="Genomic_DNA"/>
</dbReference>
<proteinExistence type="predicted"/>
<dbReference type="SUPFAM" id="SSF141868">
    <property type="entry name" value="EAL domain-like"/>
    <property type="match status" value="1"/>
</dbReference>
<feature type="region of interest" description="Disordered" evidence="1">
    <location>
        <begin position="328"/>
        <end position="351"/>
    </location>
</feature>
<protein>
    <submittedName>
        <fullName evidence="3">EAL domain-containing protein</fullName>
    </submittedName>
</protein>
<dbReference type="SMART" id="SM00052">
    <property type="entry name" value="EAL"/>
    <property type="match status" value="1"/>
</dbReference>
<dbReference type="PANTHER" id="PTHR33121:SF70">
    <property type="entry name" value="SIGNALING PROTEIN YKOW"/>
    <property type="match status" value="1"/>
</dbReference>
<sequence length="351" mass="40091">MSCRGCRLNELLIEIKAEGAFNRNLLREATGHVRFRNALLQQTEDETVTIDEIGARELADFCSHHMDIEGIWFRLPEGPWKPMHELAAVLETKWVDKLIAEQRVAIHFQIIVDAQERVHAYEALARFVDDNGSLLYPNEVFTAARARGRLYALDRLCRLQAVQAAVPLRTKTFINFIPTSIYSPEFCLKSTVELAARLNIDPSLFVFEVVETEKTEDLEHLKHILTFYKNKGFHYALDDVGEGFSTVEVLAELKPHYMKLDRKYVQGVAGDEPKQRTAELFLQTALRIGSVPLAEGIESREDFEWLKQQGYELFQGYLFGKPSLIPNSQQEGRHAHAESSYVASYDTGRSQ</sequence>
<dbReference type="PROSITE" id="PS50883">
    <property type="entry name" value="EAL"/>
    <property type="match status" value="1"/>
</dbReference>
<comment type="caution">
    <text evidence="3">The sequence shown here is derived from an EMBL/GenBank/DDBJ whole genome shotgun (WGS) entry which is preliminary data.</text>
</comment>
<dbReference type="CDD" id="cd01948">
    <property type="entry name" value="EAL"/>
    <property type="match status" value="1"/>
</dbReference>
<reference evidence="3 4" key="1">
    <citation type="submission" date="2020-09" db="EMBL/GenBank/DDBJ databases">
        <title>Paenibacillus sp. strain PR3 16S rRNA gene Genome sequencing and assembly.</title>
        <authorList>
            <person name="Kim J."/>
        </authorList>
    </citation>
    <scope>NUCLEOTIDE SEQUENCE [LARGE SCALE GENOMIC DNA]</scope>
    <source>
        <strain evidence="3 4">PR3</strain>
    </source>
</reference>
<dbReference type="Proteomes" id="UP000609346">
    <property type="component" value="Unassembled WGS sequence"/>
</dbReference>
<organism evidence="3 4">
    <name type="scientific">Paenibacillus terricola</name>
    <dbReference type="NCBI Taxonomy" id="2763503"/>
    <lineage>
        <taxon>Bacteria</taxon>
        <taxon>Bacillati</taxon>
        <taxon>Bacillota</taxon>
        <taxon>Bacilli</taxon>
        <taxon>Bacillales</taxon>
        <taxon>Paenibacillaceae</taxon>
        <taxon>Paenibacillus</taxon>
    </lineage>
</organism>
<feature type="domain" description="EAL" evidence="2">
    <location>
        <begin position="87"/>
        <end position="336"/>
    </location>
</feature>
<evidence type="ECO:0000259" key="2">
    <source>
        <dbReference type="PROSITE" id="PS50883"/>
    </source>
</evidence>